<dbReference type="PANTHER" id="PTHR30404:SF0">
    <property type="entry name" value="N-ACETYLMURAMOYL-L-ALANINE AMIDASE AMIC"/>
    <property type="match status" value="1"/>
</dbReference>
<dbReference type="PANTHER" id="PTHR30404">
    <property type="entry name" value="N-ACETYLMURAMOYL-L-ALANINE AMIDASE"/>
    <property type="match status" value="1"/>
</dbReference>
<evidence type="ECO:0000313" key="6">
    <source>
        <dbReference type="EMBL" id="ETK02849.1"/>
    </source>
</evidence>
<gene>
    <name evidence="6" type="ORF">N425_02185</name>
</gene>
<dbReference type="EC" id="3.5.1.28" evidence="2"/>
<evidence type="ECO:0000256" key="2">
    <source>
        <dbReference type="ARBA" id="ARBA00011901"/>
    </source>
</evidence>
<protein>
    <recommendedName>
        <fullName evidence="2">N-acetylmuramoyl-L-alanine amidase</fullName>
        <ecNumber evidence="2">3.5.1.28</ecNumber>
    </recommendedName>
</protein>
<feature type="region of interest" description="Disordered" evidence="4">
    <location>
        <begin position="226"/>
        <end position="281"/>
    </location>
</feature>
<dbReference type="PATRIC" id="fig|1411148.3.peg.216"/>
<keyword evidence="3 6" id="KW-0378">Hydrolase</keyword>
<dbReference type="SMART" id="SM00646">
    <property type="entry name" value="Ami_3"/>
    <property type="match status" value="1"/>
</dbReference>
<reference evidence="6 7" key="1">
    <citation type="submission" date="2013-11" db="EMBL/GenBank/DDBJ databases">
        <title>Single cell genomics of uncultured Tannerella BU063 (oral taxon 286).</title>
        <authorList>
            <person name="Beall C.J."/>
            <person name="Campbell A.G."/>
            <person name="Griffen A.L."/>
            <person name="Podar M."/>
            <person name="Leys E.J."/>
        </authorList>
    </citation>
    <scope>NUCLEOTIDE SEQUENCE [LARGE SCALE GENOMIC DNA]</scope>
    <source>
        <strain evidence="6">Cell 2</strain>
    </source>
</reference>
<dbReference type="InterPro" id="IPR050695">
    <property type="entry name" value="N-acetylmuramoyl_amidase_3"/>
</dbReference>
<feature type="compositionally biased region" description="Low complexity" evidence="4">
    <location>
        <begin position="248"/>
        <end position="264"/>
    </location>
</feature>
<dbReference type="Pfam" id="PF01520">
    <property type="entry name" value="Amidase_3"/>
    <property type="match status" value="1"/>
</dbReference>
<dbReference type="Gene3D" id="3.40.630.40">
    <property type="entry name" value="Zn-dependent exopeptidases"/>
    <property type="match status" value="1"/>
</dbReference>
<name>W2C6J1_9BACT</name>
<feature type="compositionally biased region" description="Low complexity" evidence="4">
    <location>
        <begin position="272"/>
        <end position="281"/>
    </location>
</feature>
<evidence type="ECO:0000256" key="3">
    <source>
        <dbReference type="ARBA" id="ARBA00022801"/>
    </source>
</evidence>
<comment type="catalytic activity">
    <reaction evidence="1">
        <text>Hydrolyzes the link between N-acetylmuramoyl residues and L-amino acid residues in certain cell-wall glycopeptides.</text>
        <dbReference type="EC" id="3.5.1.28"/>
    </reaction>
</comment>
<feature type="compositionally biased region" description="Basic and acidic residues" evidence="4">
    <location>
        <begin position="226"/>
        <end position="247"/>
    </location>
</feature>
<proteinExistence type="predicted"/>
<evidence type="ECO:0000313" key="7">
    <source>
        <dbReference type="Proteomes" id="UP000018837"/>
    </source>
</evidence>
<dbReference type="SUPFAM" id="SSF53187">
    <property type="entry name" value="Zn-dependent exopeptidases"/>
    <property type="match status" value="1"/>
</dbReference>
<dbReference type="GO" id="GO:0009253">
    <property type="term" value="P:peptidoglycan catabolic process"/>
    <property type="evidence" value="ECO:0007669"/>
    <property type="project" value="InterPro"/>
</dbReference>
<evidence type="ECO:0000256" key="1">
    <source>
        <dbReference type="ARBA" id="ARBA00001561"/>
    </source>
</evidence>
<dbReference type="EMBL" id="AYUF01000295">
    <property type="protein sequence ID" value="ETK02849.1"/>
    <property type="molecule type" value="Genomic_DNA"/>
</dbReference>
<evidence type="ECO:0000259" key="5">
    <source>
        <dbReference type="SMART" id="SM00646"/>
    </source>
</evidence>
<dbReference type="GO" id="GO:0008745">
    <property type="term" value="F:N-acetylmuramoyl-L-alanine amidase activity"/>
    <property type="evidence" value="ECO:0007669"/>
    <property type="project" value="UniProtKB-EC"/>
</dbReference>
<feature type="domain" description="MurNAc-LAA" evidence="5">
    <location>
        <begin position="61"/>
        <end position="219"/>
    </location>
</feature>
<comment type="caution">
    <text evidence="6">The sequence shown here is derived from an EMBL/GenBank/DDBJ whole genome shotgun (WGS) entry which is preliminary data.</text>
</comment>
<dbReference type="GO" id="GO:0030288">
    <property type="term" value="C:outer membrane-bounded periplasmic space"/>
    <property type="evidence" value="ECO:0007669"/>
    <property type="project" value="TreeGrafter"/>
</dbReference>
<organism evidence="6 7">
    <name type="scientific">Tannerella sp. oral taxon BU063 isolate Cell 2</name>
    <dbReference type="NCBI Taxonomy" id="1411148"/>
    <lineage>
        <taxon>Bacteria</taxon>
        <taxon>Pseudomonadati</taxon>
        <taxon>Bacteroidota</taxon>
        <taxon>Bacteroidia</taxon>
        <taxon>Bacteroidales</taxon>
        <taxon>Tannerellaceae</taxon>
        <taxon>Tannerella</taxon>
    </lineage>
</organism>
<evidence type="ECO:0000256" key="4">
    <source>
        <dbReference type="SAM" id="MobiDB-lite"/>
    </source>
</evidence>
<sequence>MVIDAGHGGRDPGARGRKTNEKNINLAIAKRLGEMIADGHKDVKVIYTRTSDKFVGLETRANIANHNNANLFISIHTNSLKHGSSVRGTETYTLGLAQTKENLDVAMLENSAILLEDNYKKRYENFNPNSSESYIMFDLIQNKNMAQSIALATEIQRGFEQAGRKNRGVRQAGFLVLKATSMPSVLVEVGYISNPDEESYMASDKGRTELARAIYNAFGRYKRDYERKQGQGVSRKEAPEKKKEEPKSSPASRSSSSSRSSVSVQFDGPARSVVGESRHSSTSSSGVVYKVQILTSDKPLPDNARAFKGRRTSYYREGGKYKYTCGETTEFKDIQQLHRELQKDFPNAFIIRMKDGKRLK</sequence>
<accession>W2C6J1</accession>
<dbReference type="Proteomes" id="UP000018837">
    <property type="component" value="Unassembled WGS sequence"/>
</dbReference>
<dbReference type="InterPro" id="IPR002508">
    <property type="entry name" value="MurNAc-LAA_cat"/>
</dbReference>
<dbReference type="CDD" id="cd02696">
    <property type="entry name" value="MurNAc-LAA"/>
    <property type="match status" value="1"/>
</dbReference>
<dbReference type="AlphaFoldDB" id="W2C6J1"/>
<dbReference type="FunFam" id="3.40.630.40:FF:000005">
    <property type="entry name" value="N-acetylmuramoyl-L-alanine amidase (AmiA)"/>
    <property type="match status" value="1"/>
</dbReference>